<comment type="catalytic activity">
    <reaction evidence="5 6 8">
        <text>RNA(n) + a ribonucleoside 5'-triphosphate = RNA(n+1) + diphosphate</text>
        <dbReference type="Rhea" id="RHEA:21248"/>
        <dbReference type="Rhea" id="RHEA-COMP:14527"/>
        <dbReference type="Rhea" id="RHEA-COMP:17342"/>
        <dbReference type="ChEBI" id="CHEBI:33019"/>
        <dbReference type="ChEBI" id="CHEBI:61557"/>
        <dbReference type="ChEBI" id="CHEBI:140395"/>
        <dbReference type="EC" id="2.7.7.6"/>
    </reaction>
</comment>
<evidence type="ECO:0000256" key="1">
    <source>
        <dbReference type="ARBA" id="ARBA00022478"/>
    </source>
</evidence>
<gene>
    <name evidence="6 14" type="primary">rpoB</name>
    <name evidence="14" type="ORF">SULYE_0753</name>
</gene>
<feature type="domain" description="DNA-directed RNA polymerase subunit 2 hybrid-binding" evidence="9">
    <location>
        <begin position="803"/>
        <end position="1391"/>
    </location>
</feature>
<dbReference type="Pfam" id="PF10385">
    <property type="entry name" value="RNA_pol_Rpb2_45"/>
    <property type="match status" value="1"/>
</dbReference>
<evidence type="ECO:0000259" key="10">
    <source>
        <dbReference type="Pfam" id="PF04560"/>
    </source>
</evidence>
<dbReference type="InterPro" id="IPR007120">
    <property type="entry name" value="DNA-dir_RNAP_su2_dom"/>
</dbReference>
<dbReference type="CDD" id="cd00653">
    <property type="entry name" value="RNA_pol_B_RPB2"/>
    <property type="match status" value="1"/>
</dbReference>
<dbReference type="Gene3D" id="2.40.270.10">
    <property type="entry name" value="DNA-directed RNA polymerase, subunit 2, domain 6"/>
    <property type="match status" value="1"/>
</dbReference>
<accession>C4FJK5</accession>
<comment type="caution">
    <text evidence="14">The sequence shown here is derived from an EMBL/GenBank/DDBJ whole genome shotgun (WGS) entry which is preliminary data.</text>
</comment>
<dbReference type="NCBIfam" id="TIGR02013">
    <property type="entry name" value="rpoB"/>
    <property type="match status" value="1"/>
</dbReference>
<dbReference type="GO" id="GO:0032549">
    <property type="term" value="F:ribonucleoside binding"/>
    <property type="evidence" value="ECO:0007669"/>
    <property type="project" value="InterPro"/>
</dbReference>
<dbReference type="Gene3D" id="3.90.1100.10">
    <property type="match status" value="3"/>
</dbReference>
<reference evidence="14 15" key="1">
    <citation type="submission" date="2009-04" db="EMBL/GenBank/DDBJ databases">
        <authorList>
            <person name="Reysenbach A.-L."/>
            <person name="Heidelberg J.F."/>
            <person name="Nelson W.C."/>
        </authorList>
    </citation>
    <scope>NUCLEOTIDE SEQUENCE [LARGE SCALE GENOMIC DNA]</scope>
    <source>
        <strain evidence="14 15">SS-5</strain>
    </source>
</reference>
<dbReference type="OrthoDB" id="9803954at2"/>
<dbReference type="Pfam" id="PF04565">
    <property type="entry name" value="RNA_pol_Rpb2_3"/>
    <property type="match status" value="1"/>
</dbReference>
<dbReference type="InterPro" id="IPR007645">
    <property type="entry name" value="RNA_pol_Rpb2_3"/>
</dbReference>
<evidence type="ECO:0000313" key="15">
    <source>
        <dbReference type="Proteomes" id="UP000005540"/>
    </source>
</evidence>
<evidence type="ECO:0000256" key="2">
    <source>
        <dbReference type="ARBA" id="ARBA00022679"/>
    </source>
</evidence>
<dbReference type="InterPro" id="IPR010243">
    <property type="entry name" value="RNA_pol_bsu_bac"/>
</dbReference>
<dbReference type="InterPro" id="IPR007121">
    <property type="entry name" value="RNA_pol_bsu_CS"/>
</dbReference>
<dbReference type="InterPro" id="IPR019462">
    <property type="entry name" value="DNA-dir_RNA_pol_bsu_external_1"/>
</dbReference>
<dbReference type="SUPFAM" id="SSF64484">
    <property type="entry name" value="beta and beta-prime subunits of DNA dependent RNA-polymerase"/>
    <property type="match status" value="1"/>
</dbReference>
<dbReference type="PANTHER" id="PTHR20856">
    <property type="entry name" value="DNA-DIRECTED RNA POLYMERASE I SUBUNIT 2"/>
    <property type="match status" value="1"/>
</dbReference>
<keyword evidence="3 6" id="KW-0548">Nucleotidyltransferase</keyword>
<feature type="domain" description="RNA polymerase Rpb2" evidence="10">
    <location>
        <begin position="1393"/>
        <end position="1467"/>
    </location>
</feature>
<organism evidence="14 15">
    <name type="scientific">Sulfurihydrogenibium yellowstonense SS-5</name>
    <dbReference type="NCBI Taxonomy" id="432331"/>
    <lineage>
        <taxon>Bacteria</taxon>
        <taxon>Pseudomonadati</taxon>
        <taxon>Aquificota</taxon>
        <taxon>Aquificia</taxon>
        <taxon>Aquificales</taxon>
        <taxon>Hydrogenothermaceae</taxon>
        <taxon>Sulfurihydrogenibium</taxon>
    </lineage>
</organism>
<keyword evidence="1 6" id="KW-0240">DNA-directed RNA polymerase</keyword>
<comment type="function">
    <text evidence="6 8">DNA-dependent RNA polymerase catalyzes the transcription of DNA into RNA using the four ribonucleoside triphosphates as substrates.</text>
</comment>
<dbReference type="Pfam" id="PF04561">
    <property type="entry name" value="RNA_pol_Rpb2_2"/>
    <property type="match status" value="1"/>
</dbReference>
<evidence type="ECO:0000259" key="13">
    <source>
        <dbReference type="Pfam" id="PF10385"/>
    </source>
</evidence>
<dbReference type="FunFam" id="3.90.1800.10:FF:000001">
    <property type="entry name" value="DNA-directed RNA polymerase subunit beta"/>
    <property type="match status" value="1"/>
</dbReference>
<dbReference type="InterPro" id="IPR037034">
    <property type="entry name" value="RNA_pol_Rpb2_2_sf"/>
</dbReference>
<dbReference type="InterPro" id="IPR014724">
    <property type="entry name" value="RNA_pol_RPB2_OB-fold"/>
</dbReference>
<evidence type="ECO:0000259" key="12">
    <source>
        <dbReference type="Pfam" id="PF04565"/>
    </source>
</evidence>
<dbReference type="GO" id="GO:0003677">
    <property type="term" value="F:DNA binding"/>
    <property type="evidence" value="ECO:0007669"/>
    <property type="project" value="UniProtKB-UniRule"/>
</dbReference>
<feature type="domain" description="DNA-directed RNA polymerase beta subunit external 1" evidence="13">
    <location>
        <begin position="676"/>
        <end position="741"/>
    </location>
</feature>
<dbReference type="Gene3D" id="3.90.1110.10">
    <property type="entry name" value="RNA polymerase Rpb2, domain 2"/>
    <property type="match status" value="1"/>
</dbReference>
<keyword evidence="15" id="KW-1185">Reference proteome</keyword>
<dbReference type="Gene3D" id="3.90.1800.10">
    <property type="entry name" value="RNA polymerase alpha subunit dimerisation domain"/>
    <property type="match status" value="1"/>
</dbReference>
<dbReference type="EC" id="2.7.7.6" evidence="6 8"/>
<proteinExistence type="inferred from homology"/>
<dbReference type="InterPro" id="IPR007641">
    <property type="entry name" value="RNA_pol_Rpb2_7"/>
</dbReference>
<evidence type="ECO:0000259" key="9">
    <source>
        <dbReference type="Pfam" id="PF00562"/>
    </source>
</evidence>
<evidence type="ECO:0000256" key="4">
    <source>
        <dbReference type="ARBA" id="ARBA00023163"/>
    </source>
</evidence>
<dbReference type="EMBL" id="ABZS01000057">
    <property type="protein sequence ID" value="EEP60750.1"/>
    <property type="molecule type" value="Genomic_DNA"/>
</dbReference>
<dbReference type="Pfam" id="PF04560">
    <property type="entry name" value="RNA_pol_Rpb2_7"/>
    <property type="match status" value="1"/>
</dbReference>
<evidence type="ECO:0000256" key="3">
    <source>
        <dbReference type="ARBA" id="ARBA00022695"/>
    </source>
</evidence>
<dbReference type="Proteomes" id="UP000005540">
    <property type="component" value="Unassembled WGS sequence"/>
</dbReference>
<evidence type="ECO:0000256" key="6">
    <source>
        <dbReference type="HAMAP-Rule" id="MF_01321"/>
    </source>
</evidence>
<dbReference type="InterPro" id="IPR037033">
    <property type="entry name" value="DNA-dir_RNAP_su2_hyb_sf"/>
</dbReference>
<dbReference type="PROSITE" id="PS01166">
    <property type="entry name" value="RNA_POL_BETA"/>
    <property type="match status" value="1"/>
</dbReference>
<evidence type="ECO:0000313" key="14">
    <source>
        <dbReference type="EMBL" id="EEP60750.1"/>
    </source>
</evidence>
<protein>
    <recommendedName>
        <fullName evidence="6 8">DNA-directed RNA polymerase subunit beta</fullName>
        <shortName evidence="6">RNAP subunit beta</shortName>
        <ecNumber evidence="6 8">2.7.7.6</ecNumber>
    </recommendedName>
    <alternativeName>
        <fullName evidence="6">RNA polymerase subunit beta</fullName>
    </alternativeName>
    <alternativeName>
        <fullName evidence="6">Transcriptase subunit beta</fullName>
    </alternativeName>
</protein>
<feature type="domain" description="RNA polymerase Rpb2" evidence="11">
    <location>
        <begin position="497"/>
        <end position="537"/>
    </location>
</feature>
<sequence>MREIKNLKRNPFRKILSKRREIITPPDLLSVPKESFENFVQFHTNPLKRDPNKGLESLFRTSFPFVDPNGQLEVRYIGYEIGDWECGKCGKALPDEVLGGPEVDCPNCGGPLIYKEKLTVEECKFKGLTYGAPLRVLLELVINHTDPKTGEIIPKTIKKQKIYFGEIPLLTDYAYFMINGSERIIVSQLIRSSGIFFSGKEDKTKDIITRVIYEGSVIPEKGSRVEVQYATNSEIFYAKIDRRKILGTTLLRAFGLDTAYKILKNFYGKVDRYIVEDGKLVHENTKIPVNLEELVNRDIFVTYVYEEMSEKGQPVPIKQEKYVSVESLEKLLNDDRIKIEEVVTVEPQVINKSSYQRVIVETLKKDEPKINALFTFRDAALVEIYRKMRPTDTAVLDPKAFMKRAKELFNNTFTDIQRYDLSRVGRVKLNAKVHNIPKTIKPLDLEDFFEKFPPLALDEDIETKDGIIPKGTKIDPVVLEKLKETSFKEIKVKEYLDEEARTLQLADIIAIVKYLLELRFGKKNLDDIAHLGNRRVRPVGELLEAQARAGIARMQKAFRDRVATVDVEDPNLKPSELINPRYLTNSILEFLKSGQLSQFMDQTNPLSELTHKRRLSALGPGGLTRESAKFEIRDVHPSHYGRICPIETPEGQNIGLVSSMTVYSRINEFGFLISPYRKVINGVVTNEIEYLTAYEEEKYVIAQANAEIDEKGRFLTDRVLARAYGDIRLVEPNEVHYMDVSPKQVVSPSASLIPFLEHDDANRALMGSNMQRQAVPLIRTEYPLVGTGMEVVIAKDSGSVIVAKRGGEVIKVDGNTIVIKVNEDEINPHDPLDIGMDIYKLNKFKGSNQATCMNQRPLVRKGDIVEKGATIADGTSTYKGELALGKNVLVAFMPWRGYNFEDAIVISERLVKDDVFTSIHIEEFEIEARETKLGPEEITRNIPGINERQLANLDEHGVVRVGAYVKPGDILVGKVTPKGETALTPEEKLLFAIFGEKASEVKDSSLRVPVGVEGVVVDVQIFAKKKKDKKEKREKYLDTLIKQEVDKLNLELEEKKKFILDKRDAQLREILIGVKVAKDVKVAGEVIIPEGEYISENNVSQAIKIIAINPSNFIKDKKLLKKVESIIEKAKSQIELWEKIYDKRKEAVQEGADLKPGVNELVKVYIAQKRKIQVGDKMAGRHGNKGVISVVLPVEDMPFMEDGTPVDIVLNPLGVPSRMNVGQILETHLGLAAKKLGEKLGKELEKIFDREKIIDKIVEYYSIVNDTDNKILTAQRKKDSQELREVLSKLDDESLRELVRDLTKIGIPVETAIFESASEEDIKKLLNHAGIKDNGKVKLIDGRTGEPFDLEVTVGYMYMLKLIHMVDDKIHARSTGPYSLITQQPLGGRAQFGGQRFGEMEVWALEAHGAAYTLREMLTVKSDDIEGRKRVYEAIIKGKHYYDIGVPESFKVLVRELKALGLNVECIVDGQPQACDTSEPEKKKPELN</sequence>
<dbReference type="InterPro" id="IPR007642">
    <property type="entry name" value="RNA_pol_Rpb2_2"/>
</dbReference>
<comment type="subunit">
    <text evidence="6 8">The RNAP catalytic core consists of 2 alpha, 1 beta, 1 beta' and 1 omega subunit. When a sigma factor is associated with the core the holoenzyme is formed, which can initiate transcription.</text>
</comment>
<dbReference type="RefSeq" id="WP_007546546.1">
    <property type="nucleotide sequence ID" value="NZ_ABZS01000057.1"/>
</dbReference>
<dbReference type="GO" id="GO:0003899">
    <property type="term" value="F:DNA-directed RNA polymerase activity"/>
    <property type="evidence" value="ECO:0007669"/>
    <property type="project" value="UniProtKB-UniRule"/>
</dbReference>
<name>C4FJK5_9AQUI</name>
<keyword evidence="2 6" id="KW-0808">Transferase</keyword>
<evidence type="ECO:0000256" key="7">
    <source>
        <dbReference type="RuleBase" id="RU000434"/>
    </source>
</evidence>
<comment type="similarity">
    <text evidence="6 7">Belongs to the RNA polymerase beta chain family.</text>
</comment>
<dbReference type="Gene3D" id="2.40.50.150">
    <property type="match status" value="1"/>
</dbReference>
<dbReference type="Gene3D" id="2.40.50.100">
    <property type="match status" value="1"/>
</dbReference>
<evidence type="ECO:0000256" key="8">
    <source>
        <dbReference type="RuleBase" id="RU363031"/>
    </source>
</evidence>
<evidence type="ECO:0000259" key="11">
    <source>
        <dbReference type="Pfam" id="PF04561"/>
    </source>
</evidence>
<dbReference type="Pfam" id="PF00562">
    <property type="entry name" value="RNA_pol_Rpb2_6"/>
    <property type="match status" value="1"/>
</dbReference>
<dbReference type="GO" id="GO:0006351">
    <property type="term" value="P:DNA-templated transcription"/>
    <property type="evidence" value="ECO:0007669"/>
    <property type="project" value="UniProtKB-UniRule"/>
</dbReference>
<dbReference type="HAMAP" id="MF_01321">
    <property type="entry name" value="RNApol_bact_RpoB"/>
    <property type="match status" value="1"/>
</dbReference>
<keyword evidence="4 6" id="KW-0804">Transcription</keyword>
<dbReference type="NCBIfam" id="NF001616">
    <property type="entry name" value="PRK00405.1"/>
    <property type="match status" value="1"/>
</dbReference>
<evidence type="ECO:0000256" key="5">
    <source>
        <dbReference type="ARBA" id="ARBA00048552"/>
    </source>
</evidence>
<dbReference type="InterPro" id="IPR015712">
    <property type="entry name" value="DNA-dir_RNA_pol_su2"/>
</dbReference>
<feature type="domain" description="RNA polymerase Rpb2" evidence="12">
    <location>
        <begin position="598"/>
        <end position="666"/>
    </location>
</feature>
<dbReference type="GO" id="GO:0000428">
    <property type="term" value="C:DNA-directed RNA polymerase complex"/>
    <property type="evidence" value="ECO:0007669"/>
    <property type="project" value="UniProtKB-KW"/>
</dbReference>